<evidence type="ECO:0000256" key="9">
    <source>
        <dbReference type="SAM" id="Coils"/>
    </source>
</evidence>
<evidence type="ECO:0000256" key="6">
    <source>
        <dbReference type="ARBA" id="ARBA00022777"/>
    </source>
</evidence>
<evidence type="ECO:0000256" key="3">
    <source>
        <dbReference type="ARBA" id="ARBA00022553"/>
    </source>
</evidence>
<dbReference type="Proteomes" id="UP000653797">
    <property type="component" value="Unassembled WGS sequence"/>
</dbReference>
<dbReference type="PANTHER" id="PTHR24421">
    <property type="entry name" value="NITRATE/NITRITE SENSOR PROTEIN NARX-RELATED"/>
    <property type="match status" value="1"/>
</dbReference>
<dbReference type="GO" id="GO:0046983">
    <property type="term" value="F:protein dimerization activity"/>
    <property type="evidence" value="ECO:0007669"/>
    <property type="project" value="InterPro"/>
</dbReference>
<evidence type="ECO:0000256" key="2">
    <source>
        <dbReference type="ARBA" id="ARBA00012438"/>
    </source>
</evidence>
<dbReference type="InterPro" id="IPR036890">
    <property type="entry name" value="HATPase_C_sf"/>
</dbReference>
<dbReference type="Gene3D" id="1.25.40.10">
    <property type="entry name" value="Tetratricopeptide repeat domain"/>
    <property type="match status" value="1"/>
</dbReference>
<organism evidence="13 14">
    <name type="scientific">Spirosoma validum</name>
    <dbReference type="NCBI Taxonomy" id="2771355"/>
    <lineage>
        <taxon>Bacteria</taxon>
        <taxon>Pseudomonadati</taxon>
        <taxon>Bacteroidota</taxon>
        <taxon>Cytophagia</taxon>
        <taxon>Cytophagales</taxon>
        <taxon>Cytophagaceae</taxon>
        <taxon>Spirosoma</taxon>
    </lineage>
</organism>
<dbReference type="EC" id="2.7.13.3" evidence="2"/>
<keyword evidence="4" id="KW-0808">Transferase</keyword>
<dbReference type="Pfam" id="PF07730">
    <property type="entry name" value="HisKA_3"/>
    <property type="match status" value="1"/>
</dbReference>
<dbReference type="InterPro" id="IPR005467">
    <property type="entry name" value="His_kinase_dom"/>
</dbReference>
<feature type="coiled-coil region" evidence="9">
    <location>
        <begin position="57"/>
        <end position="84"/>
    </location>
</feature>
<feature type="coiled-coil region" evidence="9">
    <location>
        <begin position="440"/>
        <end position="469"/>
    </location>
</feature>
<keyword evidence="14" id="KW-1185">Reference proteome</keyword>
<gene>
    <name evidence="13" type="ORF">IC230_24775</name>
</gene>
<evidence type="ECO:0000256" key="7">
    <source>
        <dbReference type="ARBA" id="ARBA00022840"/>
    </source>
</evidence>
<evidence type="ECO:0000313" key="14">
    <source>
        <dbReference type="Proteomes" id="UP000653797"/>
    </source>
</evidence>
<protein>
    <recommendedName>
        <fullName evidence="2">histidine kinase</fullName>
        <ecNumber evidence="2">2.7.13.3</ecNumber>
    </recommendedName>
</protein>
<dbReference type="SMART" id="SM00387">
    <property type="entry name" value="HATPase_c"/>
    <property type="match status" value="1"/>
</dbReference>
<evidence type="ECO:0000256" key="11">
    <source>
        <dbReference type="SAM" id="SignalP"/>
    </source>
</evidence>
<dbReference type="Pfam" id="PF02518">
    <property type="entry name" value="HATPase_c"/>
    <property type="match status" value="1"/>
</dbReference>
<sequence>MYPRLCLCLLVYCFQANAQFSDSLYNALPDTLRPKDKQVVMDKEKFNIILNSSQAFVQKHYAEIEQWTQQLEKKIENVKSAEEKIPYAQAIAGFYLQTGNISAAYGWNKKLVAWGAGGHTYRPAITNAYLNLSMYHSTKLRQDSAVDMLHKAQSIAIADHDSTSIRDIYYLYMSIYANLFLYHQALDNLNNYLNALPPTEKWRDTYTSTMLTKAAIYGRLYNIEKKMAYTDSVKKIINVVMNAKKAEASIWYHTCYSTLGYLSYYQKDYRQAVTYFDLSLQPKFNEVGASVSELNYRAMLYRNICLILLGHGEVIQKSLALSIPPKDFTTRRALNEAIYQYYVKRNEYKNALHFYSQSKAYADSLDVIGQRGKVFEAEQKYSVAQKEAAIAVLETKNLQTQTSRDRMLVTGIILLLLLALLVALFYLRSKRQQTQRLIERQKLTDELQVMEHEMELERLSQQAEKEAAITGERKAISENMHDEVSSSLAALRYLIADIRQQAQSDETKQALTDVEDEAKSVYLQSREFMHRLHNDRIGQTYNVVDLLDNLSLRFGEGSGLQVTVTADTNTIQQYFTAQQHAELYRVIKEAVANSMKHSGASHIKIRVYSRGGQFYFDIEDDGSGLRQPDDSGLGLATMQQRIAALKGQLRIDSGIQGLHLSGSFPMGAS</sequence>
<dbReference type="GO" id="GO:0000155">
    <property type="term" value="F:phosphorelay sensor kinase activity"/>
    <property type="evidence" value="ECO:0007669"/>
    <property type="project" value="InterPro"/>
</dbReference>
<dbReference type="InterPro" id="IPR011712">
    <property type="entry name" value="Sig_transdc_His_kin_sub3_dim/P"/>
</dbReference>
<evidence type="ECO:0000256" key="10">
    <source>
        <dbReference type="SAM" id="Phobius"/>
    </source>
</evidence>
<dbReference type="InterPro" id="IPR003594">
    <property type="entry name" value="HATPase_dom"/>
</dbReference>
<reference evidence="13" key="1">
    <citation type="submission" date="2020-09" db="EMBL/GenBank/DDBJ databases">
        <authorList>
            <person name="Kim M.K."/>
        </authorList>
    </citation>
    <scope>NUCLEOTIDE SEQUENCE</scope>
    <source>
        <strain evidence="13">BT704</strain>
    </source>
</reference>
<keyword evidence="5" id="KW-0547">Nucleotide-binding</keyword>
<feature type="signal peptide" evidence="11">
    <location>
        <begin position="1"/>
        <end position="18"/>
    </location>
</feature>
<keyword evidence="11" id="KW-0732">Signal</keyword>
<evidence type="ECO:0000256" key="4">
    <source>
        <dbReference type="ARBA" id="ARBA00022679"/>
    </source>
</evidence>
<dbReference type="Gene3D" id="3.30.565.10">
    <property type="entry name" value="Histidine kinase-like ATPase, C-terminal domain"/>
    <property type="match status" value="1"/>
</dbReference>
<dbReference type="InterPro" id="IPR011990">
    <property type="entry name" value="TPR-like_helical_dom_sf"/>
</dbReference>
<dbReference type="PROSITE" id="PS50109">
    <property type="entry name" value="HIS_KIN"/>
    <property type="match status" value="1"/>
</dbReference>
<comment type="catalytic activity">
    <reaction evidence="1">
        <text>ATP + protein L-histidine = ADP + protein N-phospho-L-histidine.</text>
        <dbReference type="EC" id="2.7.13.3"/>
    </reaction>
</comment>
<comment type="caution">
    <text evidence="13">The sequence shown here is derived from an EMBL/GenBank/DDBJ whole genome shotgun (WGS) entry which is preliminary data.</text>
</comment>
<dbReference type="GO" id="GO:0016020">
    <property type="term" value="C:membrane"/>
    <property type="evidence" value="ECO:0007669"/>
    <property type="project" value="InterPro"/>
</dbReference>
<keyword evidence="6" id="KW-0418">Kinase</keyword>
<feature type="transmembrane region" description="Helical" evidence="10">
    <location>
        <begin position="407"/>
        <end position="427"/>
    </location>
</feature>
<dbReference type="EMBL" id="JACXAA010000011">
    <property type="protein sequence ID" value="MBD2756135.1"/>
    <property type="molecule type" value="Genomic_DNA"/>
</dbReference>
<accession>A0A927B643</accession>
<proteinExistence type="predicted"/>
<dbReference type="PANTHER" id="PTHR24421:SF10">
    <property type="entry name" value="NITRATE_NITRITE SENSOR PROTEIN NARQ"/>
    <property type="match status" value="1"/>
</dbReference>
<evidence type="ECO:0000256" key="8">
    <source>
        <dbReference type="ARBA" id="ARBA00023012"/>
    </source>
</evidence>
<evidence type="ECO:0000256" key="1">
    <source>
        <dbReference type="ARBA" id="ARBA00000085"/>
    </source>
</evidence>
<feature type="chain" id="PRO_5037335381" description="histidine kinase" evidence="11">
    <location>
        <begin position="19"/>
        <end position="669"/>
    </location>
</feature>
<keyword evidence="10" id="KW-0472">Membrane</keyword>
<dbReference type="GO" id="GO:0005524">
    <property type="term" value="F:ATP binding"/>
    <property type="evidence" value="ECO:0007669"/>
    <property type="project" value="UniProtKB-KW"/>
</dbReference>
<keyword evidence="7" id="KW-0067">ATP-binding</keyword>
<dbReference type="CDD" id="cd16917">
    <property type="entry name" value="HATPase_UhpB-NarQ-NarX-like"/>
    <property type="match status" value="1"/>
</dbReference>
<evidence type="ECO:0000259" key="12">
    <source>
        <dbReference type="PROSITE" id="PS50109"/>
    </source>
</evidence>
<keyword evidence="10" id="KW-1133">Transmembrane helix</keyword>
<keyword evidence="8" id="KW-0902">Two-component regulatory system</keyword>
<evidence type="ECO:0000313" key="13">
    <source>
        <dbReference type="EMBL" id="MBD2756135.1"/>
    </source>
</evidence>
<dbReference type="Gene3D" id="1.20.5.1930">
    <property type="match status" value="1"/>
</dbReference>
<dbReference type="InterPro" id="IPR050482">
    <property type="entry name" value="Sensor_HK_TwoCompSys"/>
</dbReference>
<dbReference type="AlphaFoldDB" id="A0A927B643"/>
<keyword evidence="10" id="KW-0812">Transmembrane</keyword>
<keyword evidence="3" id="KW-0597">Phosphoprotein</keyword>
<evidence type="ECO:0000256" key="5">
    <source>
        <dbReference type="ARBA" id="ARBA00022741"/>
    </source>
</evidence>
<name>A0A927B643_9BACT</name>
<dbReference type="RefSeq" id="WP_191041762.1">
    <property type="nucleotide sequence ID" value="NZ_JACXAA010000011.1"/>
</dbReference>
<dbReference type="SUPFAM" id="SSF55874">
    <property type="entry name" value="ATPase domain of HSP90 chaperone/DNA topoisomerase II/histidine kinase"/>
    <property type="match status" value="1"/>
</dbReference>
<keyword evidence="9" id="KW-0175">Coiled coil</keyword>
<feature type="domain" description="Histidine kinase" evidence="12">
    <location>
        <begin position="479"/>
        <end position="668"/>
    </location>
</feature>